<evidence type="ECO:0000256" key="16">
    <source>
        <dbReference type="ARBA" id="ARBA00049209"/>
    </source>
</evidence>
<keyword evidence="9 18" id="KW-0630">Potassium</keyword>
<evidence type="ECO:0000256" key="19">
    <source>
        <dbReference type="PIRNR" id="PIRNR017184"/>
    </source>
</evidence>
<keyword evidence="5 18" id="KW-0479">Metal-binding</keyword>
<dbReference type="EC" id="5.1.99.6" evidence="19"/>
<feature type="binding site" evidence="18">
    <location>
        <begin position="135"/>
        <end position="141"/>
    </location>
    <ligand>
        <name>(6S)-NADPHX</name>
        <dbReference type="ChEBI" id="CHEBI:64076"/>
    </ligand>
</feature>
<organism evidence="22 23">
    <name type="scientific">Anaerobacterium chartisolvens</name>
    <dbReference type="NCBI Taxonomy" id="1297424"/>
    <lineage>
        <taxon>Bacteria</taxon>
        <taxon>Bacillati</taxon>
        <taxon>Bacillota</taxon>
        <taxon>Clostridia</taxon>
        <taxon>Eubacteriales</taxon>
        <taxon>Oscillospiraceae</taxon>
        <taxon>Anaerobacterium</taxon>
    </lineage>
</organism>
<comment type="similarity">
    <text evidence="17">Belongs to the NnrD/CARKD family.</text>
</comment>
<dbReference type="Gene3D" id="3.40.50.10260">
    <property type="entry name" value="YjeF N-terminal domain"/>
    <property type="match status" value="1"/>
</dbReference>
<dbReference type="RefSeq" id="WP_114299011.1">
    <property type="nucleotide sequence ID" value="NZ_QPJT01000022.1"/>
</dbReference>
<feature type="binding site" evidence="18">
    <location>
        <position position="60"/>
    </location>
    <ligand>
        <name>K(+)</name>
        <dbReference type="ChEBI" id="CHEBI:29103"/>
    </ligand>
</feature>
<accession>A0A369ATP4</accession>
<evidence type="ECO:0000256" key="12">
    <source>
        <dbReference type="ARBA" id="ARBA00023239"/>
    </source>
</evidence>
<dbReference type="InterPro" id="IPR017953">
    <property type="entry name" value="Carbohydrate_kinase_pred_CS"/>
</dbReference>
<keyword evidence="23" id="KW-1185">Reference proteome</keyword>
<comment type="subunit">
    <text evidence="17">Homotetramer.</text>
</comment>
<name>A0A369ATP4_9FIRM</name>
<comment type="cofactor">
    <cofactor evidence="17">
        <name>Mg(2+)</name>
        <dbReference type="ChEBI" id="CHEBI:18420"/>
    </cofactor>
</comment>
<evidence type="ECO:0000259" key="20">
    <source>
        <dbReference type="PROSITE" id="PS51383"/>
    </source>
</evidence>
<proteinExistence type="inferred from homology"/>
<dbReference type="HAMAP" id="MF_01965">
    <property type="entry name" value="NADHX_dehydratase"/>
    <property type="match status" value="1"/>
</dbReference>
<comment type="similarity">
    <text evidence="18">Belongs to the NnrE/AIBP family.</text>
</comment>
<evidence type="ECO:0000256" key="5">
    <source>
        <dbReference type="ARBA" id="ARBA00022723"/>
    </source>
</evidence>
<keyword evidence="12 17" id="KW-0456">Lyase</keyword>
<dbReference type="PROSITE" id="PS01050">
    <property type="entry name" value="YJEF_C_2"/>
    <property type="match status" value="1"/>
</dbReference>
<dbReference type="GO" id="GO:0110051">
    <property type="term" value="P:metabolite repair"/>
    <property type="evidence" value="ECO:0007669"/>
    <property type="project" value="TreeGrafter"/>
</dbReference>
<comment type="catalytic activity">
    <reaction evidence="1 18 19">
        <text>(6R)-NADHX = (6S)-NADHX</text>
        <dbReference type="Rhea" id="RHEA:32215"/>
        <dbReference type="ChEBI" id="CHEBI:64074"/>
        <dbReference type="ChEBI" id="CHEBI:64075"/>
        <dbReference type="EC" id="5.1.99.6"/>
    </reaction>
</comment>
<evidence type="ECO:0000256" key="7">
    <source>
        <dbReference type="ARBA" id="ARBA00022840"/>
    </source>
</evidence>
<evidence type="ECO:0000256" key="18">
    <source>
        <dbReference type="HAMAP-Rule" id="MF_01966"/>
    </source>
</evidence>
<evidence type="ECO:0000256" key="11">
    <source>
        <dbReference type="ARBA" id="ARBA00023235"/>
    </source>
</evidence>
<protein>
    <recommendedName>
        <fullName evidence="19">Bifunctional NAD(P)H-hydrate repair enzyme</fullName>
    </recommendedName>
    <alternativeName>
        <fullName evidence="19">Nicotinamide nucleotide repair protein</fullName>
    </alternativeName>
    <domain>
        <recommendedName>
            <fullName evidence="19">ADP-dependent (S)-NAD(P)H-hydrate dehydratase</fullName>
            <ecNumber evidence="19">4.2.1.136</ecNumber>
        </recommendedName>
        <alternativeName>
            <fullName evidence="19">ADP-dependent NAD(P)HX dehydratase</fullName>
        </alternativeName>
    </domain>
    <domain>
        <recommendedName>
            <fullName evidence="19">NAD(P)H-hydrate epimerase</fullName>
            <ecNumber evidence="19">5.1.99.6</ecNumber>
        </recommendedName>
    </domain>
</protein>
<keyword evidence="10 17" id="KW-0520">NAD</keyword>
<dbReference type="CDD" id="cd01171">
    <property type="entry name" value="YXKO-related"/>
    <property type="match status" value="1"/>
</dbReference>
<dbReference type="OrthoDB" id="9806925at2"/>
<feature type="binding site" evidence="17">
    <location>
        <position position="454"/>
    </location>
    <ligand>
        <name>AMP</name>
        <dbReference type="ChEBI" id="CHEBI:456215"/>
    </ligand>
</feature>
<dbReference type="SUPFAM" id="SSF53613">
    <property type="entry name" value="Ribokinase-like"/>
    <property type="match status" value="1"/>
</dbReference>
<dbReference type="InterPro" id="IPR000631">
    <property type="entry name" value="CARKD"/>
</dbReference>
<evidence type="ECO:0000256" key="9">
    <source>
        <dbReference type="ARBA" id="ARBA00022958"/>
    </source>
</evidence>
<dbReference type="HAMAP" id="MF_01966">
    <property type="entry name" value="NADHX_epimerase"/>
    <property type="match status" value="1"/>
</dbReference>
<evidence type="ECO:0000256" key="8">
    <source>
        <dbReference type="ARBA" id="ARBA00022857"/>
    </source>
</evidence>
<feature type="binding site" evidence="18">
    <location>
        <position position="167"/>
    </location>
    <ligand>
        <name>K(+)</name>
        <dbReference type="ChEBI" id="CHEBI:29103"/>
    </ligand>
</feature>
<dbReference type="InterPro" id="IPR004443">
    <property type="entry name" value="YjeF_N_dom"/>
</dbReference>
<dbReference type="NCBIfam" id="TIGR00197">
    <property type="entry name" value="yjeF_nterm"/>
    <property type="match status" value="1"/>
</dbReference>
<feature type="binding site" evidence="17">
    <location>
        <position position="455"/>
    </location>
    <ligand>
        <name>(6S)-NADPHX</name>
        <dbReference type="ChEBI" id="CHEBI:64076"/>
    </ligand>
</feature>
<dbReference type="Gene3D" id="3.40.1190.20">
    <property type="match status" value="1"/>
</dbReference>
<dbReference type="Pfam" id="PF03853">
    <property type="entry name" value="YjeF_N"/>
    <property type="match status" value="1"/>
</dbReference>
<feature type="domain" description="YjeF C-terminal" evidence="20">
    <location>
        <begin position="231"/>
        <end position="514"/>
    </location>
</feature>
<dbReference type="GO" id="GO:0005524">
    <property type="term" value="F:ATP binding"/>
    <property type="evidence" value="ECO:0007669"/>
    <property type="project" value="UniProtKB-UniRule"/>
</dbReference>
<comment type="function">
    <text evidence="18">Catalyzes the epimerization of the S- and R-forms of NAD(P)HX, a damaged form of NAD(P)H that is a result of enzymatic or heat-dependent hydration. This is a prerequisite for the S-specific NAD(P)H-hydrate dehydratase to allow the repair of both epimers of NAD(P)HX.</text>
</comment>
<keyword evidence="6 17" id="KW-0547">Nucleotide-binding</keyword>
<dbReference type="GO" id="GO:0046496">
    <property type="term" value="P:nicotinamide nucleotide metabolic process"/>
    <property type="evidence" value="ECO:0007669"/>
    <property type="project" value="UniProtKB-UniRule"/>
</dbReference>
<comment type="catalytic activity">
    <reaction evidence="16 17 19">
        <text>(6S)-NADPHX + ADP = AMP + phosphate + NADPH + H(+)</text>
        <dbReference type="Rhea" id="RHEA:32235"/>
        <dbReference type="ChEBI" id="CHEBI:15378"/>
        <dbReference type="ChEBI" id="CHEBI:43474"/>
        <dbReference type="ChEBI" id="CHEBI:57783"/>
        <dbReference type="ChEBI" id="CHEBI:64076"/>
        <dbReference type="ChEBI" id="CHEBI:456215"/>
        <dbReference type="ChEBI" id="CHEBI:456216"/>
        <dbReference type="EC" id="4.2.1.136"/>
    </reaction>
</comment>
<evidence type="ECO:0000256" key="13">
    <source>
        <dbReference type="ARBA" id="ARBA00023268"/>
    </source>
</evidence>
<feature type="binding site" evidence="18">
    <location>
        <position position="131"/>
    </location>
    <ligand>
        <name>K(+)</name>
        <dbReference type="ChEBI" id="CHEBI:29103"/>
    </ligand>
</feature>
<dbReference type="InterPro" id="IPR036652">
    <property type="entry name" value="YjeF_N_dom_sf"/>
</dbReference>
<sequence>MKIVTPKQMNEIDRLTISSIGIPGMVLMENAALAVVREASKLIGGLGRKKILVVAGKGNNGGDAFAAARHMYNCGASVSVYLVADSRGITGDAAANMNILRNMGVEIIELVQPSVPDALKHHLSVSSLVVDGIFGTGLKGEVAGLPRAVIELVNESRKPVISIDIPSGICGNSGRVLGTCITAAKTVTFGLPKLGLLLHPGCEHAGELVVADISIPTGVIEGLHIKTNITDMGLASSMLPQRRSDGNKGDFGRVLIISGSQGMTGAGYLAGEAALRTGAGLVYLGVPAALSSIYDVMLAEAVTIPLEDMGTGVLSPGCTGKLEELMERMSAVAIGPGLSGGAGVSAVVRHTARFARKPLIIDADAINAIASDMSILEALNTKAVLTPHPGEMSRLCGISIEEVQSDRIETARQFALKWGVTVVLKGARTVTALPGGEIYINTTGNAGMATGGSGDVLTGVIASLSGQGVPLEDAAVLGTYLHGLAGDRAARVKGQHGLIAGDLVRHLPGALKQLVKSKLDDYL</sequence>
<feature type="binding site" evidence="17">
    <location>
        <begin position="425"/>
        <end position="429"/>
    </location>
    <ligand>
        <name>AMP</name>
        <dbReference type="ChEBI" id="CHEBI:456215"/>
    </ligand>
</feature>
<comment type="function">
    <text evidence="17">Catalyzes the dehydration of the S-form of NAD(P)HX at the expense of ADP, which is converted to AMP. Together with NAD(P)HX epimerase, which catalyzes the epimerization of the S- and R-forms, the enzyme allows the repair of both epimers of NAD(P)HX, a damaged form of NAD(P)H that is a result of enzymatic or heat-dependent hydration.</text>
</comment>
<dbReference type="PANTHER" id="PTHR12592">
    <property type="entry name" value="ATP-DEPENDENT (S)-NAD(P)H-HYDRATE DEHYDRATASE FAMILY MEMBER"/>
    <property type="match status" value="1"/>
</dbReference>
<dbReference type="EMBL" id="QPJT01000022">
    <property type="protein sequence ID" value="RCX12373.1"/>
    <property type="molecule type" value="Genomic_DNA"/>
</dbReference>
<evidence type="ECO:0000256" key="15">
    <source>
        <dbReference type="ARBA" id="ARBA00048238"/>
    </source>
</evidence>
<dbReference type="PROSITE" id="PS51383">
    <property type="entry name" value="YJEF_C_3"/>
    <property type="match status" value="1"/>
</dbReference>
<dbReference type="PROSITE" id="PS51385">
    <property type="entry name" value="YJEF_N"/>
    <property type="match status" value="1"/>
</dbReference>
<dbReference type="AlphaFoldDB" id="A0A369ATP4"/>
<evidence type="ECO:0000256" key="6">
    <source>
        <dbReference type="ARBA" id="ARBA00022741"/>
    </source>
</evidence>
<evidence type="ECO:0000256" key="17">
    <source>
        <dbReference type="HAMAP-Rule" id="MF_01965"/>
    </source>
</evidence>
<comment type="similarity">
    <text evidence="4 19">In the C-terminal section; belongs to the NnrD/CARKD family.</text>
</comment>
<feature type="binding site" evidence="18">
    <location>
        <begin position="59"/>
        <end position="63"/>
    </location>
    <ligand>
        <name>(6S)-NADPHX</name>
        <dbReference type="ChEBI" id="CHEBI:64076"/>
    </ligand>
</feature>
<reference evidence="22 23" key="1">
    <citation type="submission" date="2018-07" db="EMBL/GenBank/DDBJ databases">
        <title>Genomic Encyclopedia of Type Strains, Phase IV (KMG-IV): sequencing the most valuable type-strain genomes for metagenomic binning, comparative biology and taxonomic classification.</title>
        <authorList>
            <person name="Goeker M."/>
        </authorList>
    </citation>
    <scope>NUCLEOTIDE SEQUENCE [LARGE SCALE GENOMIC DNA]</scope>
    <source>
        <strain evidence="22 23">DSM 27016</strain>
    </source>
</reference>
<dbReference type="SUPFAM" id="SSF64153">
    <property type="entry name" value="YjeF N-terminal domain-like"/>
    <property type="match status" value="1"/>
</dbReference>
<evidence type="ECO:0000256" key="3">
    <source>
        <dbReference type="ARBA" id="ARBA00006001"/>
    </source>
</evidence>
<dbReference type="GO" id="GO:0052855">
    <property type="term" value="F:ADP-dependent NAD(P)H-hydrate dehydratase activity"/>
    <property type="evidence" value="ECO:0007669"/>
    <property type="project" value="UniProtKB-UniRule"/>
</dbReference>
<dbReference type="InterPro" id="IPR029056">
    <property type="entry name" value="Ribokinase-like"/>
</dbReference>
<keyword evidence="8 17" id="KW-0521">NADP</keyword>
<evidence type="ECO:0000256" key="14">
    <source>
        <dbReference type="ARBA" id="ARBA00025153"/>
    </source>
</evidence>
<evidence type="ECO:0000256" key="2">
    <source>
        <dbReference type="ARBA" id="ARBA00000909"/>
    </source>
</evidence>
<evidence type="ECO:0000313" key="23">
    <source>
        <dbReference type="Proteomes" id="UP000253034"/>
    </source>
</evidence>
<comment type="similarity">
    <text evidence="3 19">In the N-terminal section; belongs to the NnrE/AIBP family.</text>
</comment>
<dbReference type="NCBIfam" id="TIGR00196">
    <property type="entry name" value="yjeF_cterm"/>
    <property type="match status" value="1"/>
</dbReference>
<dbReference type="InterPro" id="IPR030677">
    <property type="entry name" value="Nnr"/>
</dbReference>
<keyword evidence="13" id="KW-0511">Multifunctional enzyme</keyword>
<evidence type="ECO:0000259" key="21">
    <source>
        <dbReference type="PROSITE" id="PS51385"/>
    </source>
</evidence>
<comment type="caution">
    <text evidence="18">Lacks conserved residue(s) required for the propagation of feature annotation.</text>
</comment>
<evidence type="ECO:0000256" key="10">
    <source>
        <dbReference type="ARBA" id="ARBA00023027"/>
    </source>
</evidence>
<feature type="binding site" evidence="17">
    <location>
        <position position="266"/>
    </location>
    <ligand>
        <name>(6S)-NADPHX</name>
        <dbReference type="ChEBI" id="CHEBI:64076"/>
    </ligand>
</feature>
<gene>
    <name evidence="17" type="primary">nnrD</name>
    <name evidence="18" type="synonym">nnrE</name>
    <name evidence="22" type="ORF">DFR58_12262</name>
</gene>
<feature type="binding site" evidence="18">
    <location>
        <position position="164"/>
    </location>
    <ligand>
        <name>(6S)-NADPHX</name>
        <dbReference type="ChEBI" id="CHEBI:64076"/>
    </ligand>
</feature>
<feature type="binding site" evidence="17">
    <location>
        <position position="337"/>
    </location>
    <ligand>
        <name>(6S)-NADPHX</name>
        <dbReference type="ChEBI" id="CHEBI:64076"/>
    </ligand>
</feature>
<dbReference type="PANTHER" id="PTHR12592:SF0">
    <property type="entry name" value="ATP-DEPENDENT (S)-NAD(P)H-HYDRATE DEHYDRATASE"/>
    <property type="match status" value="1"/>
</dbReference>
<evidence type="ECO:0000256" key="4">
    <source>
        <dbReference type="ARBA" id="ARBA00009524"/>
    </source>
</evidence>
<keyword evidence="11 18" id="KW-0413">Isomerase</keyword>
<dbReference type="EC" id="4.2.1.136" evidence="19"/>
<comment type="catalytic activity">
    <reaction evidence="15 17 19">
        <text>(6S)-NADHX + ADP = AMP + phosphate + NADH + H(+)</text>
        <dbReference type="Rhea" id="RHEA:32223"/>
        <dbReference type="ChEBI" id="CHEBI:15378"/>
        <dbReference type="ChEBI" id="CHEBI:43474"/>
        <dbReference type="ChEBI" id="CHEBI:57945"/>
        <dbReference type="ChEBI" id="CHEBI:64074"/>
        <dbReference type="ChEBI" id="CHEBI:456215"/>
        <dbReference type="ChEBI" id="CHEBI:456216"/>
        <dbReference type="EC" id="4.2.1.136"/>
    </reaction>
</comment>
<dbReference type="Pfam" id="PF01256">
    <property type="entry name" value="Carb_kinase"/>
    <property type="match status" value="1"/>
</dbReference>
<keyword evidence="7 17" id="KW-0067">ATP-binding</keyword>
<feature type="domain" description="YjeF N-terminal" evidence="21">
    <location>
        <begin position="9"/>
        <end position="221"/>
    </location>
</feature>
<comment type="caution">
    <text evidence="22">The sequence shown here is derived from an EMBL/GenBank/DDBJ whole genome shotgun (WGS) entry which is preliminary data.</text>
</comment>
<dbReference type="GO" id="GO:0052856">
    <property type="term" value="F:NAD(P)HX epimerase activity"/>
    <property type="evidence" value="ECO:0007669"/>
    <property type="project" value="UniProtKB-UniRule"/>
</dbReference>
<comment type="function">
    <text evidence="14 19">Bifunctional enzyme that catalyzes the epimerization of the S- and R-forms of NAD(P)HX and the dehydration of the S-form of NAD(P)HX at the expense of ADP, which is converted to AMP. This allows the repair of both epimers of NAD(P)HX, a damaged form of NAD(P)H that is a result of enzymatic or heat-dependent hydration.</text>
</comment>
<dbReference type="GO" id="GO:0046872">
    <property type="term" value="F:metal ion binding"/>
    <property type="evidence" value="ECO:0007669"/>
    <property type="project" value="UniProtKB-UniRule"/>
</dbReference>
<evidence type="ECO:0000313" key="22">
    <source>
        <dbReference type="EMBL" id="RCX12373.1"/>
    </source>
</evidence>
<dbReference type="PIRSF" id="PIRSF017184">
    <property type="entry name" value="Nnr"/>
    <property type="match status" value="1"/>
</dbReference>
<evidence type="ECO:0000256" key="1">
    <source>
        <dbReference type="ARBA" id="ARBA00000013"/>
    </source>
</evidence>
<feature type="binding site" evidence="17">
    <location>
        <position position="388"/>
    </location>
    <ligand>
        <name>(6S)-NADPHX</name>
        <dbReference type="ChEBI" id="CHEBI:64076"/>
    </ligand>
</feature>
<dbReference type="Proteomes" id="UP000253034">
    <property type="component" value="Unassembled WGS sequence"/>
</dbReference>
<comment type="catalytic activity">
    <reaction evidence="2 18 19">
        <text>(6R)-NADPHX = (6S)-NADPHX</text>
        <dbReference type="Rhea" id="RHEA:32227"/>
        <dbReference type="ChEBI" id="CHEBI:64076"/>
        <dbReference type="ChEBI" id="CHEBI:64077"/>
        <dbReference type="EC" id="5.1.99.6"/>
    </reaction>
</comment>
<comment type="cofactor">
    <cofactor evidence="18 19">
        <name>K(+)</name>
        <dbReference type="ChEBI" id="CHEBI:29103"/>
    </cofactor>
    <text evidence="18 19">Binds 1 potassium ion per subunit.</text>
</comment>